<dbReference type="SUPFAM" id="SSF82607">
    <property type="entry name" value="YbaB-like"/>
    <property type="match status" value="1"/>
</dbReference>
<evidence type="ECO:0000256" key="1">
    <source>
        <dbReference type="ARBA" id="ARBA00023125"/>
    </source>
</evidence>
<dbReference type="Proteomes" id="UP001595379">
    <property type="component" value="Unassembled WGS sequence"/>
</dbReference>
<dbReference type="PANTHER" id="PTHR33449:SF1">
    <property type="entry name" value="NUCLEOID-ASSOCIATED PROTEIN YBAB"/>
    <property type="match status" value="1"/>
</dbReference>
<gene>
    <name evidence="4" type="ORF">ACFOOR_04180</name>
</gene>
<evidence type="ECO:0000313" key="5">
    <source>
        <dbReference type="Proteomes" id="UP001595379"/>
    </source>
</evidence>
<dbReference type="HAMAP" id="MF_00274">
    <property type="entry name" value="DNA_YbaB_EbfC"/>
    <property type="match status" value="1"/>
</dbReference>
<keyword evidence="2" id="KW-0963">Cytoplasm</keyword>
<feature type="region of interest" description="Disordered" evidence="3">
    <location>
        <begin position="1"/>
        <end position="33"/>
    </location>
</feature>
<evidence type="ECO:0000256" key="3">
    <source>
        <dbReference type="SAM" id="MobiDB-lite"/>
    </source>
</evidence>
<comment type="function">
    <text evidence="2">Binds to DNA and alters its conformation. May be involved in regulation of gene expression, nucleoid organization and DNA protection.</text>
</comment>
<keyword evidence="5" id="KW-1185">Reference proteome</keyword>
<proteinExistence type="inferred from homology"/>
<name>A0ABV6ZV53_9PROT</name>
<dbReference type="InterPro" id="IPR036894">
    <property type="entry name" value="YbaB-like_sf"/>
</dbReference>
<keyword evidence="1 2" id="KW-0238">DNA-binding</keyword>
<dbReference type="Pfam" id="PF02575">
    <property type="entry name" value="YbaB_DNA_bd"/>
    <property type="match status" value="1"/>
</dbReference>
<dbReference type="PIRSF" id="PIRSF004555">
    <property type="entry name" value="UCP004555"/>
    <property type="match status" value="1"/>
</dbReference>
<comment type="similarity">
    <text evidence="2">Belongs to the YbaB/EbfC family.</text>
</comment>
<dbReference type="Gene3D" id="3.30.1310.10">
    <property type="entry name" value="Nucleoid-associated protein YbaB-like domain"/>
    <property type="match status" value="1"/>
</dbReference>
<dbReference type="PANTHER" id="PTHR33449">
    <property type="entry name" value="NUCLEOID-ASSOCIATED PROTEIN YBAB"/>
    <property type="match status" value="1"/>
</dbReference>
<dbReference type="NCBIfam" id="TIGR00103">
    <property type="entry name" value="DNA_YbaB_EbfC"/>
    <property type="match status" value="1"/>
</dbReference>
<dbReference type="EMBL" id="JBHRSV010000002">
    <property type="protein sequence ID" value="MFC2925297.1"/>
    <property type="molecule type" value="Genomic_DNA"/>
</dbReference>
<organism evidence="4 5">
    <name type="scientific">Hyphobacterium vulgare</name>
    <dbReference type="NCBI Taxonomy" id="1736751"/>
    <lineage>
        <taxon>Bacteria</taxon>
        <taxon>Pseudomonadati</taxon>
        <taxon>Pseudomonadota</taxon>
        <taxon>Alphaproteobacteria</taxon>
        <taxon>Maricaulales</taxon>
        <taxon>Maricaulaceae</taxon>
        <taxon>Hyphobacterium</taxon>
    </lineage>
</organism>
<comment type="subcellular location">
    <subcellularLocation>
        <location evidence="2">Cytoplasm</location>
        <location evidence="2">Nucleoid</location>
    </subcellularLocation>
</comment>
<comment type="caution">
    <text evidence="4">The sequence shown here is derived from an EMBL/GenBank/DDBJ whole genome shotgun (WGS) entry which is preliminary data.</text>
</comment>
<evidence type="ECO:0000313" key="4">
    <source>
        <dbReference type="EMBL" id="MFC2925297.1"/>
    </source>
</evidence>
<feature type="compositionally biased region" description="Basic and acidic residues" evidence="3">
    <location>
        <begin position="10"/>
        <end position="30"/>
    </location>
</feature>
<dbReference type="RefSeq" id="WP_343165075.1">
    <property type="nucleotide sequence ID" value="NZ_JBHRSV010000002.1"/>
</dbReference>
<sequence>MTDLMGLMKQAREMQQRMTEAQEKLDREEVTGESGAGLVSVTMTAKGEIKSVKLDPSMMVPSEVEVVEDLIVAASADARRKAEAVQQRVMKEAAGGLQLPPGLSLLGM</sequence>
<reference evidence="5" key="1">
    <citation type="journal article" date="2019" name="Int. J. Syst. Evol. Microbiol.">
        <title>The Global Catalogue of Microorganisms (GCM) 10K type strain sequencing project: providing services to taxonomists for standard genome sequencing and annotation.</title>
        <authorList>
            <consortium name="The Broad Institute Genomics Platform"/>
            <consortium name="The Broad Institute Genome Sequencing Center for Infectious Disease"/>
            <person name="Wu L."/>
            <person name="Ma J."/>
        </authorList>
    </citation>
    <scope>NUCLEOTIDE SEQUENCE [LARGE SCALE GENOMIC DNA]</scope>
    <source>
        <strain evidence="5">KCTC 52487</strain>
    </source>
</reference>
<protein>
    <recommendedName>
        <fullName evidence="2">Nucleoid-associated protein ACFOOR_04180</fullName>
    </recommendedName>
</protein>
<accession>A0ABV6ZV53</accession>
<comment type="subunit">
    <text evidence="2">Homodimer.</text>
</comment>
<dbReference type="InterPro" id="IPR004401">
    <property type="entry name" value="YbaB/EbfC"/>
</dbReference>
<evidence type="ECO:0000256" key="2">
    <source>
        <dbReference type="HAMAP-Rule" id="MF_00274"/>
    </source>
</evidence>